<name>A0ABZ2YUE3_9BACT</name>
<gene>
    <name evidence="2" type="ORF">WJU16_10320</name>
</gene>
<dbReference type="Pfam" id="PF02627">
    <property type="entry name" value="CMD"/>
    <property type="match status" value="1"/>
</dbReference>
<keyword evidence="3" id="KW-1185">Reference proteome</keyword>
<dbReference type="PANTHER" id="PTHR34846">
    <property type="entry name" value="4-CARBOXYMUCONOLACTONE DECARBOXYLASE FAMILY PROTEIN (AFU_ORTHOLOGUE AFUA_6G11590)"/>
    <property type="match status" value="1"/>
</dbReference>
<evidence type="ECO:0000259" key="1">
    <source>
        <dbReference type="Pfam" id="PF02627"/>
    </source>
</evidence>
<feature type="domain" description="Carboxymuconolactone decarboxylase-like" evidence="1">
    <location>
        <begin position="15"/>
        <end position="94"/>
    </location>
</feature>
<protein>
    <submittedName>
        <fullName evidence="2">Carboxymuconolactone decarboxylase family protein</fullName>
    </submittedName>
</protein>
<dbReference type="PANTHER" id="PTHR34846:SF10">
    <property type="entry name" value="CYTOPLASMIC PROTEIN"/>
    <property type="match status" value="1"/>
</dbReference>
<sequence>MSQRVNIRKAAPAGYAAVVHLEKYLTTTRIAPLHHELIRIRASQINGCTYCMDIHGNDALALGESSRRLFTLTNWRETDFFTEEEQVILAVTEEVTLIHQGLSEETYAHAARVFDEEYIAQLIMAVIVINAWNRIGVATHLKPALD</sequence>
<organism evidence="2 3">
    <name type="scientific">Chitinophaga pollutisoli</name>
    <dbReference type="NCBI Taxonomy" id="3133966"/>
    <lineage>
        <taxon>Bacteria</taxon>
        <taxon>Pseudomonadati</taxon>
        <taxon>Bacteroidota</taxon>
        <taxon>Chitinophagia</taxon>
        <taxon>Chitinophagales</taxon>
        <taxon>Chitinophagaceae</taxon>
        <taxon>Chitinophaga</taxon>
    </lineage>
</organism>
<dbReference type="InterPro" id="IPR029032">
    <property type="entry name" value="AhpD-like"/>
</dbReference>
<dbReference type="SUPFAM" id="SSF69118">
    <property type="entry name" value="AhpD-like"/>
    <property type="match status" value="1"/>
</dbReference>
<dbReference type="Proteomes" id="UP001485459">
    <property type="component" value="Chromosome"/>
</dbReference>
<dbReference type="InterPro" id="IPR004675">
    <property type="entry name" value="AhpD_core"/>
</dbReference>
<reference evidence="3" key="1">
    <citation type="submission" date="2024-03" db="EMBL/GenBank/DDBJ databases">
        <title>Chitinophaga horti sp. nov., isolated from garden soil.</title>
        <authorList>
            <person name="Lee D.S."/>
            <person name="Han D.M."/>
            <person name="Baek J.H."/>
            <person name="Choi D.G."/>
            <person name="Jeon J.H."/>
            <person name="Jeon C.O."/>
        </authorList>
    </citation>
    <scope>NUCLEOTIDE SEQUENCE [LARGE SCALE GENOMIC DNA]</scope>
    <source>
        <strain evidence="3">GPA1</strain>
    </source>
</reference>
<dbReference type="RefSeq" id="WP_341838235.1">
    <property type="nucleotide sequence ID" value="NZ_CP149822.1"/>
</dbReference>
<dbReference type="NCBIfam" id="TIGR00778">
    <property type="entry name" value="ahpD_dom"/>
    <property type="match status" value="1"/>
</dbReference>
<dbReference type="EMBL" id="CP149822">
    <property type="protein sequence ID" value="WZN43426.1"/>
    <property type="molecule type" value="Genomic_DNA"/>
</dbReference>
<proteinExistence type="predicted"/>
<dbReference type="Gene3D" id="1.20.1290.10">
    <property type="entry name" value="AhpD-like"/>
    <property type="match status" value="1"/>
</dbReference>
<evidence type="ECO:0000313" key="2">
    <source>
        <dbReference type="EMBL" id="WZN43426.1"/>
    </source>
</evidence>
<evidence type="ECO:0000313" key="3">
    <source>
        <dbReference type="Proteomes" id="UP001485459"/>
    </source>
</evidence>
<accession>A0ABZ2YUE3</accession>
<dbReference type="InterPro" id="IPR003779">
    <property type="entry name" value="CMD-like"/>
</dbReference>